<dbReference type="InterPro" id="IPR029044">
    <property type="entry name" value="Nucleotide-diphossugar_trans"/>
</dbReference>
<dbReference type="RefSeq" id="YP_009212284.1">
    <property type="nucleotide sequence ID" value="NC_028945.1"/>
</dbReference>
<evidence type="ECO:0000313" key="1">
    <source>
        <dbReference type="EMBL" id="AKF13309.1"/>
    </source>
</evidence>
<dbReference type="OrthoDB" id="6760at10239"/>
<dbReference type="SUPFAM" id="SSF53448">
    <property type="entry name" value="Nucleotide-diphospho-sugar transferases"/>
    <property type="match status" value="1"/>
</dbReference>
<dbReference type="Proteomes" id="UP000202958">
    <property type="component" value="Segment"/>
</dbReference>
<gene>
    <name evidence="1" type="ORF">PHIN3_44</name>
</gene>
<dbReference type="GeneID" id="26638773"/>
<reference evidence="1 2" key="1">
    <citation type="submission" date="2015-04" db="EMBL/GenBank/DDBJ databases">
        <authorList>
            <person name="Hodson T.S."/>
            <person name="Hyde J.R."/>
            <person name="Schouten J.T."/>
            <person name="Crockett J.T."/>
            <person name="Smith T.A."/>
            <person name="Merrill B.D."/>
            <person name="Crook M.B."/>
            <person name="Griffitts J.S."/>
            <person name="Burnett S.H."/>
            <person name="Grose J.H."/>
            <person name="Breakwell D.P."/>
        </authorList>
    </citation>
    <scope>NUCLEOTIDE SEQUENCE [LARGE SCALE GENOMIC DNA]</scope>
</reference>
<evidence type="ECO:0000313" key="2">
    <source>
        <dbReference type="Proteomes" id="UP000202958"/>
    </source>
</evidence>
<organism evidence="1 2">
    <name type="scientific">Sinorhizobium phage phiN3</name>
    <dbReference type="NCBI Taxonomy" id="1647405"/>
    <lineage>
        <taxon>Viruses</taxon>
        <taxon>Duplodnaviria</taxon>
        <taxon>Heunggongvirae</taxon>
        <taxon>Uroviricota</taxon>
        <taxon>Caudoviricetes</taxon>
        <taxon>Emdodecavirus</taxon>
        <taxon>Emdodecavirus N3</taxon>
    </lineage>
</organism>
<dbReference type="KEGG" id="vg:26638773"/>
<sequence length="325" mass="37080">MEIKFTTGDLQHKKLFLSTPMYGGMCTGAYAKSLNELSMVCTGHGIGIQSYFIFNESLIQRARNYCVDEFLRSDCTHMLFIDADIEFGWKDVLTLLHLCDESNDMDIVCGPYPKKALAFEKILKAARTVNIQNPKELENYVGDFVFNLANGVTSFKVDEPVEVMEAGTGFMMIKRSVFETYAKKYPQNFYRPDHVRNESFDGSRQIYAYFDCEIDRGYNDAEVNKILSEVLNAKNDKALKGVKQKIVDLKAREKASSNRYLSEDYLFCQNARKAGLKVWLCPWMSLTHIGTYHFKGSLPHLASIDASPTATEESMDKFYAKETEE</sequence>
<keyword evidence="2" id="KW-1185">Reference proteome</keyword>
<name>A0A0F6WCE4_9CAUD</name>
<accession>A0A0F6WCE4</accession>
<dbReference type="Gene3D" id="3.90.550.40">
    <property type="match status" value="1"/>
</dbReference>
<protein>
    <submittedName>
        <fullName evidence="1">Uncharacterized protein</fullName>
    </submittedName>
</protein>
<proteinExistence type="predicted"/>
<dbReference type="EMBL" id="KR052482">
    <property type="protein sequence ID" value="AKF13309.1"/>
    <property type="molecule type" value="Genomic_DNA"/>
</dbReference>